<organism evidence="2 3">
    <name type="scientific">Batillaria attramentaria</name>
    <dbReference type="NCBI Taxonomy" id="370345"/>
    <lineage>
        <taxon>Eukaryota</taxon>
        <taxon>Metazoa</taxon>
        <taxon>Spiralia</taxon>
        <taxon>Lophotrochozoa</taxon>
        <taxon>Mollusca</taxon>
        <taxon>Gastropoda</taxon>
        <taxon>Caenogastropoda</taxon>
        <taxon>Sorbeoconcha</taxon>
        <taxon>Cerithioidea</taxon>
        <taxon>Batillariidae</taxon>
        <taxon>Batillaria</taxon>
    </lineage>
</organism>
<sequence length="108" mass="12101">MSLLFTRLSAWPVHHAGGFVSNQGDGLRRVSQHIPEDQITRVRFAPISLGHADKLGKPCENIPRVEAGSAKDTRTENQARGAEGETQTELRWLCQRHHNTGRLLTDQH</sequence>
<evidence type="ECO:0000256" key="1">
    <source>
        <dbReference type="SAM" id="MobiDB-lite"/>
    </source>
</evidence>
<accession>A0ABD0K1F8</accession>
<protein>
    <submittedName>
        <fullName evidence="2">Uncharacterized protein</fullName>
    </submittedName>
</protein>
<dbReference type="AlphaFoldDB" id="A0ABD0K1F8"/>
<gene>
    <name evidence="2" type="ORF">BaRGS_00028056</name>
</gene>
<reference evidence="2 3" key="1">
    <citation type="journal article" date="2023" name="Sci. Data">
        <title>Genome assembly of the Korean intertidal mud-creeper Batillaria attramentaria.</title>
        <authorList>
            <person name="Patra A.K."/>
            <person name="Ho P.T."/>
            <person name="Jun S."/>
            <person name="Lee S.J."/>
            <person name="Kim Y."/>
            <person name="Won Y.J."/>
        </authorList>
    </citation>
    <scope>NUCLEOTIDE SEQUENCE [LARGE SCALE GENOMIC DNA]</scope>
    <source>
        <strain evidence="2">Wonlab-2016</strain>
    </source>
</reference>
<evidence type="ECO:0000313" key="2">
    <source>
        <dbReference type="EMBL" id="KAK7480688.1"/>
    </source>
</evidence>
<dbReference type="Proteomes" id="UP001519460">
    <property type="component" value="Unassembled WGS sequence"/>
</dbReference>
<evidence type="ECO:0000313" key="3">
    <source>
        <dbReference type="Proteomes" id="UP001519460"/>
    </source>
</evidence>
<feature type="region of interest" description="Disordered" evidence="1">
    <location>
        <begin position="55"/>
        <end position="92"/>
    </location>
</feature>
<proteinExistence type="predicted"/>
<comment type="caution">
    <text evidence="2">The sequence shown here is derived from an EMBL/GenBank/DDBJ whole genome shotgun (WGS) entry which is preliminary data.</text>
</comment>
<dbReference type="EMBL" id="JACVVK020000276">
    <property type="protein sequence ID" value="KAK7480688.1"/>
    <property type="molecule type" value="Genomic_DNA"/>
</dbReference>
<keyword evidence="3" id="KW-1185">Reference proteome</keyword>
<name>A0ABD0K1F8_9CAEN</name>